<dbReference type="SUPFAM" id="SSF81296">
    <property type="entry name" value="E set domains"/>
    <property type="match status" value="1"/>
</dbReference>
<proteinExistence type="predicted"/>
<dbReference type="SMR" id="B7G6L2"/>
<feature type="signal peptide" evidence="2">
    <location>
        <begin position="1"/>
        <end position="30"/>
    </location>
</feature>
<feature type="domain" description="Ricin B lectin" evidence="3">
    <location>
        <begin position="970"/>
        <end position="1107"/>
    </location>
</feature>
<dbReference type="InterPro" id="IPR013783">
    <property type="entry name" value="Ig-like_fold"/>
</dbReference>
<organism evidence="4 5">
    <name type="scientific">Phaeodactylum tricornutum (strain CCAP 1055/1)</name>
    <dbReference type="NCBI Taxonomy" id="556484"/>
    <lineage>
        <taxon>Eukaryota</taxon>
        <taxon>Sar</taxon>
        <taxon>Stramenopiles</taxon>
        <taxon>Ochrophyta</taxon>
        <taxon>Bacillariophyta</taxon>
        <taxon>Bacillariophyceae</taxon>
        <taxon>Bacillariophycidae</taxon>
        <taxon>Naviculales</taxon>
        <taxon>Phaeodactylaceae</taxon>
        <taxon>Phaeodactylum</taxon>
    </lineage>
</organism>
<dbReference type="CDD" id="cd00161">
    <property type="entry name" value="beta-trefoil_Ricin-like"/>
    <property type="match status" value="3"/>
</dbReference>
<dbReference type="OrthoDB" id="2019572at2759"/>
<sequence>MGMFASTTRRHHASLTSVLCLLVLTVPLFAQTTPQRQIVSELSLCVEVAGASQDDGASIFQGDCNDGNKHQVFDFIPAPGTDSGFHRIRASHSNKCLGVADGALAPGAEVVQLSCVDNNPSTLWKQRDGALILQHSGYCLSVDVSSRSTSGAFMVQWFCDSPSVKWQVKSVSEQHDGLQQLSKRGNSVGKSQSGFYLSTGTPHDNQFLTKGIQARMLADVPTASPKLSTEPRIARAIDVSTIVSEGLSGLCVDIIDGSEMDGAQAIQASCNGGASQEYQFLIVGEGQFQVVASHSQKCLGVADFDVTESANIIQLPCTNNTLWYVVGDSAYLQLRVLHSAKCLSIFGASIASGAKLVQKACNEGLDQRWSVADGLFVVETLKPSTSAAPSPSPSVSFEPTRAGAGKGPPAPTIQPIDVPSSMPALRGSRSPSRRPSQAVGVSPGPPLFYLNTGTDQDLEYISGGAVAPGFVPSSSAEPTVAPEPNPWEGEYAMSLVAVAAANLDDGRILAWSAWSRTDYARSVGKTFISIFDPSTNESTEGEITNTNHDMFCPGTATLGDGRIMITGGSSAASVTFFDPSANNWYRGPPMNIPRGYHSMTVLGDGSVFTLGGSWSGGRRGNRGGEVWSPSGGWVLKTNILIPGSSTLLTNDRGGIFRSDNHMWLFTAPNGKVFHAGPSQRMHWIDIAGEGEISDSLLRGNDNDAMNGNAVMFDIGKIFTVGGAPNYEYGDNEGTKLAHVIDINAGEGSETVERVGDMAFARTLANSVGLPSGEVIVVGGQTRVFLFTDREAVFAAEIWSPITGQFTTLAEMKIPRTYHSVAILMKDGRVWAAGGGLCGNCPTNHQDAEILTPPYLLNGDGSLKTRPVIESSPSRIVPGETITVSVDRSGSHNFVLMRISAVTHSVNNDQRRIPLTIVGGDNNSFQLIAPDNYNVTVPGTYFLFAMNADGVPSVGKTIVVDAPDGPVPEPSLIFPIESADFSGLCVNIASNSFENGAQATQWTCNENANQQFEFQFVEGGLYRIVAFHSQKCLTVTQGSISEGENIVQEPCDDVPHQLWTVTGSGSGQELKASHSNKCLSIFESSMATGARLVQLECTEGPAQLWQIDDRLTLSEVEAPSPFRPPSLAPSVSPAPVAALASPSLTPSLFPFSLPSTTPSRSPAFERSPTPSTTPSNSPSLQLSEEPSASPLVAQSRSPSTVPSLSPSSRPESSIRPSEGPSSTPSYGPVSPPSTTPSRSPAREPSRVPSTTPSSSPSALPSTTQITTGVPTTATPGEAWTIQSSAANNNWTAVIYGNGTFVAVAATGIGDRVMTSPYGTTWTIRASAADNDWNGLTYGDGIFVAVASTGLGNRVMTSPDGIAWASRPSAADNNWTAVAYGNGIFVAVAASGIGNRIMTSRDGTTWTLRGNAVDNEWRSVTYAEGTFVAVASTGIGNRVMTSPDGIQWTIQTSAADNWWSAVTYGDGTFVAVAATGTGDRVMTSPDGITWTTQTSAPDIDWRSVTYGDGIFVAVASTSIGNRVMTSPDGITWTTQGSANDNDWHSVTYGNTTFVAVSKTGIGNRVMSSG</sequence>
<dbReference type="PROSITE" id="PS50231">
    <property type="entry name" value="RICIN_B_LECTIN"/>
    <property type="match status" value="3"/>
</dbReference>
<dbReference type="PANTHER" id="PTHR32208:SF56">
    <property type="entry name" value="GALACTOSE OXIDASE-RELATED"/>
    <property type="match status" value="1"/>
</dbReference>
<protein>
    <recommendedName>
        <fullName evidence="3">Ricin B lectin domain-containing protein</fullName>
    </recommendedName>
</protein>
<feature type="compositionally biased region" description="Polar residues" evidence="1">
    <location>
        <begin position="1263"/>
        <end position="1274"/>
    </location>
</feature>
<dbReference type="InterPro" id="IPR037293">
    <property type="entry name" value="Gal_Oxidase_central_sf"/>
</dbReference>
<feature type="compositionally biased region" description="Low complexity" evidence="1">
    <location>
        <begin position="1245"/>
        <end position="1262"/>
    </location>
</feature>
<dbReference type="InterPro" id="IPR000772">
    <property type="entry name" value="Ricin_B_lectin"/>
</dbReference>
<dbReference type="SUPFAM" id="SSF50965">
    <property type="entry name" value="Galactose oxidase, central domain"/>
    <property type="match status" value="1"/>
</dbReference>
<dbReference type="InterPro" id="IPR014756">
    <property type="entry name" value="Ig_E-set"/>
</dbReference>
<accession>B7G6L2</accession>
<dbReference type="SUPFAM" id="SSF50370">
    <property type="entry name" value="Ricin B-like lectins"/>
    <property type="match status" value="3"/>
</dbReference>
<name>B7G6L2_PHATC</name>
<evidence type="ECO:0000313" key="5">
    <source>
        <dbReference type="Proteomes" id="UP000000759"/>
    </source>
</evidence>
<dbReference type="SMART" id="SM00458">
    <property type="entry name" value="RICIN"/>
    <property type="match status" value="3"/>
</dbReference>
<dbReference type="PANTHER" id="PTHR32208">
    <property type="entry name" value="SECRETED PROTEIN-RELATED"/>
    <property type="match status" value="1"/>
</dbReference>
<dbReference type="EMBL" id="CM000618">
    <property type="protein sequence ID" value="EEC46036.1"/>
    <property type="molecule type" value="Genomic_DNA"/>
</dbReference>
<dbReference type="InterPro" id="IPR015202">
    <property type="entry name" value="GO-like_E_set"/>
</dbReference>
<evidence type="ECO:0000256" key="1">
    <source>
        <dbReference type="SAM" id="MobiDB-lite"/>
    </source>
</evidence>
<keyword evidence="2" id="KW-0732">Signal</keyword>
<dbReference type="KEGG" id="pti:PHATRDRAFT_48282"/>
<dbReference type="Proteomes" id="UP000000759">
    <property type="component" value="Chromosome 16"/>
</dbReference>
<feature type="compositionally biased region" description="Low complexity" evidence="1">
    <location>
        <begin position="1194"/>
        <end position="1227"/>
    </location>
</feature>
<dbReference type="Pfam" id="PF09118">
    <property type="entry name" value="GO-like_E_set"/>
    <property type="match status" value="1"/>
</dbReference>
<reference evidence="4 5" key="1">
    <citation type="journal article" date="2008" name="Nature">
        <title>The Phaeodactylum genome reveals the evolutionary history of diatom genomes.</title>
        <authorList>
            <person name="Bowler C."/>
            <person name="Allen A.E."/>
            <person name="Badger J.H."/>
            <person name="Grimwood J."/>
            <person name="Jabbari K."/>
            <person name="Kuo A."/>
            <person name="Maheswari U."/>
            <person name="Martens C."/>
            <person name="Maumus F."/>
            <person name="Otillar R.P."/>
            <person name="Rayko E."/>
            <person name="Salamov A."/>
            <person name="Vandepoele K."/>
            <person name="Beszteri B."/>
            <person name="Gruber A."/>
            <person name="Heijde M."/>
            <person name="Katinka M."/>
            <person name="Mock T."/>
            <person name="Valentin K."/>
            <person name="Verret F."/>
            <person name="Berges J.A."/>
            <person name="Brownlee C."/>
            <person name="Cadoret J.P."/>
            <person name="Chiovitti A."/>
            <person name="Choi C.J."/>
            <person name="Coesel S."/>
            <person name="De Martino A."/>
            <person name="Detter J.C."/>
            <person name="Durkin C."/>
            <person name="Falciatore A."/>
            <person name="Fournet J."/>
            <person name="Haruta M."/>
            <person name="Huysman M.J."/>
            <person name="Jenkins B.D."/>
            <person name="Jiroutova K."/>
            <person name="Jorgensen R.E."/>
            <person name="Joubert Y."/>
            <person name="Kaplan A."/>
            <person name="Kroger N."/>
            <person name="Kroth P.G."/>
            <person name="La Roche J."/>
            <person name="Lindquist E."/>
            <person name="Lommer M."/>
            <person name="Martin-Jezequel V."/>
            <person name="Lopez P.J."/>
            <person name="Lucas S."/>
            <person name="Mangogna M."/>
            <person name="McGinnis K."/>
            <person name="Medlin L.K."/>
            <person name="Montsant A."/>
            <person name="Oudot-Le Secq M.P."/>
            <person name="Napoli C."/>
            <person name="Obornik M."/>
            <person name="Parker M.S."/>
            <person name="Petit J.L."/>
            <person name="Porcel B.M."/>
            <person name="Poulsen N."/>
            <person name="Robison M."/>
            <person name="Rychlewski L."/>
            <person name="Rynearson T.A."/>
            <person name="Schmutz J."/>
            <person name="Shapiro H."/>
            <person name="Siaut M."/>
            <person name="Stanley M."/>
            <person name="Sussman M.R."/>
            <person name="Taylor A.R."/>
            <person name="Vardi A."/>
            <person name="von Dassow P."/>
            <person name="Vyverman W."/>
            <person name="Willis A."/>
            <person name="Wyrwicz L.S."/>
            <person name="Rokhsar D.S."/>
            <person name="Weissenbach J."/>
            <person name="Armbrust E.V."/>
            <person name="Green B.R."/>
            <person name="Van de Peer Y."/>
            <person name="Grigoriev I.V."/>
        </authorList>
    </citation>
    <scope>NUCLEOTIDE SEQUENCE [LARGE SCALE GENOMIC DNA]</scope>
    <source>
        <strain evidence="4 5">CCAP 1055/1</strain>
    </source>
</reference>
<dbReference type="Gene3D" id="2.130.10.80">
    <property type="entry name" value="Galactose oxidase/kelch, beta-propeller"/>
    <property type="match status" value="1"/>
</dbReference>
<dbReference type="InterPro" id="IPR035992">
    <property type="entry name" value="Ricin_B-like_lectins"/>
</dbReference>
<feature type="region of interest" description="Disordered" evidence="1">
    <location>
        <begin position="383"/>
        <end position="444"/>
    </location>
</feature>
<feature type="compositionally biased region" description="Low complexity" evidence="1">
    <location>
        <begin position="383"/>
        <end position="396"/>
    </location>
</feature>
<dbReference type="CDD" id="cd02851">
    <property type="entry name" value="E_set_GO_C"/>
    <property type="match status" value="1"/>
</dbReference>
<keyword evidence="5" id="KW-1185">Reference proteome</keyword>
<dbReference type="GeneID" id="7203379"/>
<dbReference type="InParanoid" id="B7G6L2"/>
<dbReference type="Gene3D" id="2.80.10.50">
    <property type="match status" value="3"/>
</dbReference>
<dbReference type="SUPFAM" id="SSF50939">
    <property type="entry name" value="Sialidases"/>
    <property type="match status" value="1"/>
</dbReference>
<dbReference type="InterPro" id="IPR036278">
    <property type="entry name" value="Sialidase_sf"/>
</dbReference>
<dbReference type="Gene3D" id="2.60.40.10">
    <property type="entry name" value="Immunoglobulins"/>
    <property type="match status" value="1"/>
</dbReference>
<dbReference type="RefSeq" id="XP_002182749.1">
    <property type="nucleotide sequence ID" value="XM_002182713.1"/>
</dbReference>
<dbReference type="InterPro" id="IPR011043">
    <property type="entry name" value="Gal_Oxase/kelch_b-propeller"/>
</dbReference>
<gene>
    <name evidence="4" type="ORF">PHATRDRAFT_48282</name>
</gene>
<evidence type="ECO:0000313" key="4">
    <source>
        <dbReference type="EMBL" id="EEC46036.1"/>
    </source>
</evidence>
<feature type="chain" id="PRO_5002855874" description="Ricin B lectin domain-containing protein" evidence="2">
    <location>
        <begin position="31"/>
        <end position="1567"/>
    </location>
</feature>
<dbReference type="InterPro" id="IPR006652">
    <property type="entry name" value="Kelch_1"/>
</dbReference>
<dbReference type="PaxDb" id="2850-Phatr48282"/>
<feature type="domain" description="Ricin B lectin" evidence="3">
    <location>
        <begin position="240"/>
        <end position="372"/>
    </location>
</feature>
<dbReference type="Pfam" id="PF00652">
    <property type="entry name" value="Ricin_B_lectin"/>
    <property type="match status" value="3"/>
</dbReference>
<feature type="region of interest" description="Disordered" evidence="1">
    <location>
        <begin position="1150"/>
        <end position="1274"/>
    </location>
</feature>
<feature type="compositionally biased region" description="Low complexity" evidence="1">
    <location>
        <begin position="426"/>
        <end position="436"/>
    </location>
</feature>
<dbReference type="SMART" id="SM00612">
    <property type="entry name" value="Kelch"/>
    <property type="match status" value="2"/>
</dbReference>
<reference evidence="5" key="2">
    <citation type="submission" date="2008-08" db="EMBL/GenBank/DDBJ databases">
        <authorList>
            <consortium name="Diatom Consortium"/>
            <person name="Grigoriev I."/>
            <person name="Grimwood J."/>
            <person name="Kuo A."/>
            <person name="Otillar R.P."/>
            <person name="Salamov A."/>
            <person name="Detter J.C."/>
            <person name="Lindquist E."/>
            <person name="Shapiro H."/>
            <person name="Lucas S."/>
            <person name="Glavina del Rio T."/>
            <person name="Pitluck S."/>
            <person name="Rokhsar D."/>
            <person name="Bowler C."/>
        </authorList>
    </citation>
    <scope>GENOME REANNOTATION</scope>
    <source>
        <strain evidence="5">CCAP 1055/1</strain>
    </source>
</reference>
<evidence type="ECO:0000256" key="2">
    <source>
        <dbReference type="SAM" id="SignalP"/>
    </source>
</evidence>
<dbReference type="STRING" id="556484.B7G6L2"/>
<feature type="compositionally biased region" description="Low complexity" evidence="1">
    <location>
        <begin position="1150"/>
        <end position="1178"/>
    </location>
</feature>
<feature type="domain" description="Ricin B lectin" evidence="3">
    <location>
        <begin position="32"/>
        <end position="169"/>
    </location>
</feature>
<evidence type="ECO:0000259" key="3">
    <source>
        <dbReference type="SMART" id="SM00458"/>
    </source>
</evidence>